<protein>
    <recommendedName>
        <fullName evidence="2">Partial AB-hydrolase lipase domain-containing protein</fullName>
    </recommendedName>
</protein>
<feature type="domain" description="Partial AB-hydrolase lipase" evidence="2">
    <location>
        <begin position="32"/>
        <end position="89"/>
    </location>
</feature>
<dbReference type="InterPro" id="IPR029058">
    <property type="entry name" value="AB_hydrolase_fold"/>
</dbReference>
<evidence type="ECO:0000313" key="3">
    <source>
        <dbReference type="EMBL" id="CAH2050001.1"/>
    </source>
</evidence>
<dbReference type="Proteomes" id="UP000837857">
    <property type="component" value="Chromosome 2"/>
</dbReference>
<dbReference type="EMBL" id="OW152814">
    <property type="protein sequence ID" value="CAH2050001.1"/>
    <property type="molecule type" value="Genomic_DNA"/>
</dbReference>
<organism evidence="3 4">
    <name type="scientific">Iphiclides podalirius</name>
    <name type="common">scarce swallowtail</name>
    <dbReference type="NCBI Taxonomy" id="110791"/>
    <lineage>
        <taxon>Eukaryota</taxon>
        <taxon>Metazoa</taxon>
        <taxon>Ecdysozoa</taxon>
        <taxon>Arthropoda</taxon>
        <taxon>Hexapoda</taxon>
        <taxon>Insecta</taxon>
        <taxon>Pterygota</taxon>
        <taxon>Neoptera</taxon>
        <taxon>Endopterygota</taxon>
        <taxon>Lepidoptera</taxon>
        <taxon>Glossata</taxon>
        <taxon>Ditrysia</taxon>
        <taxon>Papilionoidea</taxon>
        <taxon>Papilionidae</taxon>
        <taxon>Papilioninae</taxon>
        <taxon>Iphiclides</taxon>
    </lineage>
</organism>
<accession>A0ABN8IAF2</accession>
<feature type="chain" id="PRO_5045823215" description="Partial AB-hydrolase lipase domain-containing protein" evidence="1">
    <location>
        <begin position="22"/>
        <end position="491"/>
    </location>
</feature>
<dbReference type="Gene3D" id="3.40.50.1820">
    <property type="entry name" value="alpha/beta hydrolase"/>
    <property type="match status" value="1"/>
</dbReference>
<sequence>MLLLYAAVLVVCAATSPKNESQPSRNAFLTVQTILAEGYHAETHHTVTKDGYVLELHRIPYGKNGNAGAENRPVVLLMHGLLGASNSYTLYGPEYSMGFNLADAGYDAWMGNARGTKNSRRHTTLDPDSPIDKFQFFNFTYEEIGLDDVPTMVDYILNHTRQERLHYIGHSQGGTVFLVLNSMRPEYNRKFASAHLLAGVGYQNHFPHSQLLKLARFTDVIYPLAVSLGYVELYPPNSTVAINTNNNSSFCAGFTYFQNICEKIPLTSDDIDMNLIGGASLKQVAHYGQNIRDKAFRRWHFGTAKNLQVYGTETPPKYDIGKVTVKTTMHYTPNDLVLDERDVLAMANDMPNADVRRVKRDSFGHEEFVTAKDARELVTEHIIEALAQAHPIEESEESIEVGTEDMEEEEEPNAATTDKLKNRFEQYCGCRSRSEVHRTQLMDPVHSSSFKTGNAVKFRLEDTFGGRPPYVPVVPSIVNLTPLATVTPPAG</sequence>
<proteinExistence type="predicted"/>
<evidence type="ECO:0000313" key="4">
    <source>
        <dbReference type="Proteomes" id="UP000837857"/>
    </source>
</evidence>
<keyword evidence="4" id="KW-1185">Reference proteome</keyword>
<evidence type="ECO:0000259" key="2">
    <source>
        <dbReference type="Pfam" id="PF04083"/>
    </source>
</evidence>
<evidence type="ECO:0000256" key="1">
    <source>
        <dbReference type="SAM" id="SignalP"/>
    </source>
</evidence>
<gene>
    <name evidence="3" type="ORF">IPOD504_LOCUS7165</name>
</gene>
<dbReference type="SUPFAM" id="SSF53474">
    <property type="entry name" value="alpha/beta-Hydrolases"/>
    <property type="match status" value="1"/>
</dbReference>
<dbReference type="PANTHER" id="PTHR11005">
    <property type="entry name" value="LYSOSOMAL ACID LIPASE-RELATED"/>
    <property type="match status" value="1"/>
</dbReference>
<keyword evidence="1" id="KW-0732">Signal</keyword>
<feature type="non-terminal residue" evidence="3">
    <location>
        <position position="491"/>
    </location>
</feature>
<reference evidence="3" key="1">
    <citation type="submission" date="2022-03" db="EMBL/GenBank/DDBJ databases">
        <authorList>
            <person name="Martin H S."/>
        </authorList>
    </citation>
    <scope>NUCLEOTIDE SEQUENCE</scope>
</reference>
<name>A0ABN8IAF2_9NEOP</name>
<feature type="signal peptide" evidence="1">
    <location>
        <begin position="1"/>
        <end position="21"/>
    </location>
</feature>
<dbReference type="InterPro" id="IPR006693">
    <property type="entry name" value="AB_hydrolase_lipase"/>
</dbReference>
<dbReference type="Pfam" id="PF04083">
    <property type="entry name" value="Abhydro_lipase"/>
    <property type="match status" value="1"/>
</dbReference>